<feature type="non-terminal residue" evidence="3">
    <location>
        <position position="762"/>
    </location>
</feature>
<evidence type="ECO:0000313" key="4">
    <source>
        <dbReference type="Proteomes" id="UP000799757"/>
    </source>
</evidence>
<sequence length="762" mass="84881">MKDSALHHVGKLTAVPLSRTLYMRQRYSHCPPETSHDQDSRTSEMESPFEFGDEAFPGSFELLGEATPGSFEFGGEATSGSSPSSSTTSPDSYPRPIISQYPFPKPTVGRICARCRAIPVELFLVGSTFFSFFCKARHVEGHNCKGKHQIECHHCLQEIKSTYYHCGICKDDDLDICAACKSGGAHCWKQEHNLVKRIFDGKLISFSDNSTVTLDPKKDGQLIREVANDDDEYFHPGLTRALVEKGMEPYRLYDTLSELLASADAGCHSCSVLVSRIDDEIGDAPRDTPVFIETRPLIIPDEDRFTKSMVRAMLKEPDLDDGVDEGLPMTVLAVRTERDAENPVYENPLKDRAVAFLPFILEGHSRTFYSRHIEGINGRRRRQISPVVDAGDNLKVIGSWLQACLNGSSKCSTWPKEGFRPTRLIHVQSGLETLRLVRGSDIVEPFSGYASLSYCWGVAGKGSPWNLTRERLAEFEKMIPTEVLPKTIADAIQVVRANGIQYLWVDSLCIVQNDADDWTYEAYRMGQVYNGALAAELSLRSTSSATSRSAHLRLYPRLADSETMHRAGPTSKRAWCFQEELLSPRRLYFTEGRFNWECICSSHTETGTKGPGDVKSLGTYLSHYNAGVLFDNLRVAGDWCDIVGQYTSRQLTCYSDVFAALAGVAAMFKARYKSRYIAGLWEEDILHQLLWQRVGSSLARPTGFEAPSWSWLSVQGTVVFNRGDKTISTSDAEYLGSDVKTIAGNEFGTVAPGGSLRLRARL</sequence>
<dbReference type="InterPro" id="IPR010730">
    <property type="entry name" value="HET"/>
</dbReference>
<name>A0A6A6X2H6_9PLEO</name>
<feature type="region of interest" description="Disordered" evidence="1">
    <location>
        <begin position="29"/>
        <end position="48"/>
    </location>
</feature>
<proteinExistence type="predicted"/>
<feature type="region of interest" description="Disordered" evidence="1">
    <location>
        <begin position="73"/>
        <end position="96"/>
    </location>
</feature>
<organism evidence="3 4">
    <name type="scientific">Melanomma pulvis-pyrius CBS 109.77</name>
    <dbReference type="NCBI Taxonomy" id="1314802"/>
    <lineage>
        <taxon>Eukaryota</taxon>
        <taxon>Fungi</taxon>
        <taxon>Dikarya</taxon>
        <taxon>Ascomycota</taxon>
        <taxon>Pezizomycotina</taxon>
        <taxon>Dothideomycetes</taxon>
        <taxon>Pleosporomycetidae</taxon>
        <taxon>Pleosporales</taxon>
        <taxon>Melanommataceae</taxon>
        <taxon>Melanomma</taxon>
    </lineage>
</organism>
<dbReference type="PANTHER" id="PTHR33112">
    <property type="entry name" value="DOMAIN PROTEIN, PUTATIVE-RELATED"/>
    <property type="match status" value="1"/>
</dbReference>
<dbReference type="Pfam" id="PF06985">
    <property type="entry name" value="HET"/>
    <property type="match status" value="1"/>
</dbReference>
<dbReference type="OrthoDB" id="5362512at2759"/>
<feature type="compositionally biased region" description="Low complexity" evidence="1">
    <location>
        <begin position="78"/>
        <end position="94"/>
    </location>
</feature>
<protein>
    <submittedName>
        <fullName evidence="3">HET-domain-containing protein</fullName>
    </submittedName>
</protein>
<evidence type="ECO:0000256" key="1">
    <source>
        <dbReference type="SAM" id="MobiDB-lite"/>
    </source>
</evidence>
<keyword evidence="4" id="KW-1185">Reference proteome</keyword>
<evidence type="ECO:0000259" key="2">
    <source>
        <dbReference type="Pfam" id="PF06985"/>
    </source>
</evidence>
<feature type="compositionally biased region" description="Basic and acidic residues" evidence="1">
    <location>
        <begin position="34"/>
        <end position="44"/>
    </location>
</feature>
<feature type="domain" description="Heterokaryon incompatibility" evidence="2">
    <location>
        <begin position="449"/>
        <end position="565"/>
    </location>
</feature>
<reference evidence="3" key="1">
    <citation type="journal article" date="2020" name="Stud. Mycol.">
        <title>101 Dothideomycetes genomes: a test case for predicting lifestyles and emergence of pathogens.</title>
        <authorList>
            <person name="Haridas S."/>
            <person name="Albert R."/>
            <person name="Binder M."/>
            <person name="Bloem J."/>
            <person name="Labutti K."/>
            <person name="Salamov A."/>
            <person name="Andreopoulos B."/>
            <person name="Baker S."/>
            <person name="Barry K."/>
            <person name="Bills G."/>
            <person name="Bluhm B."/>
            <person name="Cannon C."/>
            <person name="Castanera R."/>
            <person name="Culley D."/>
            <person name="Daum C."/>
            <person name="Ezra D."/>
            <person name="Gonzalez J."/>
            <person name="Henrissat B."/>
            <person name="Kuo A."/>
            <person name="Liang C."/>
            <person name="Lipzen A."/>
            <person name="Lutzoni F."/>
            <person name="Magnuson J."/>
            <person name="Mondo S."/>
            <person name="Nolan M."/>
            <person name="Ohm R."/>
            <person name="Pangilinan J."/>
            <person name="Park H.-J."/>
            <person name="Ramirez L."/>
            <person name="Alfaro M."/>
            <person name="Sun H."/>
            <person name="Tritt A."/>
            <person name="Yoshinaga Y."/>
            <person name="Zwiers L.-H."/>
            <person name="Turgeon B."/>
            <person name="Goodwin S."/>
            <person name="Spatafora J."/>
            <person name="Crous P."/>
            <person name="Grigoriev I."/>
        </authorList>
    </citation>
    <scope>NUCLEOTIDE SEQUENCE</scope>
    <source>
        <strain evidence="3">CBS 109.77</strain>
    </source>
</reference>
<dbReference type="EMBL" id="MU002066">
    <property type="protein sequence ID" value="KAF2790566.1"/>
    <property type="molecule type" value="Genomic_DNA"/>
</dbReference>
<dbReference type="AlphaFoldDB" id="A0A6A6X2H6"/>
<evidence type="ECO:0000313" key="3">
    <source>
        <dbReference type="EMBL" id="KAF2790566.1"/>
    </source>
</evidence>
<dbReference type="PANTHER" id="PTHR33112:SF16">
    <property type="entry name" value="HETEROKARYON INCOMPATIBILITY DOMAIN-CONTAINING PROTEIN"/>
    <property type="match status" value="1"/>
</dbReference>
<gene>
    <name evidence="3" type="ORF">K505DRAFT_282375</name>
</gene>
<accession>A0A6A6X2H6</accession>
<dbReference type="Proteomes" id="UP000799757">
    <property type="component" value="Unassembled WGS sequence"/>
</dbReference>